<dbReference type="GO" id="GO:0016787">
    <property type="term" value="F:hydrolase activity"/>
    <property type="evidence" value="ECO:0007669"/>
    <property type="project" value="UniProtKB-KW"/>
</dbReference>
<dbReference type="PANTHER" id="PTHR47381:SF3">
    <property type="entry name" value="ALPHA_BETA-HYDROLASES SUPERFAMILY PROTEIN"/>
    <property type="match status" value="1"/>
</dbReference>
<proteinExistence type="predicted"/>
<dbReference type="EMBL" id="FOXD01000019">
    <property type="protein sequence ID" value="SFQ15504.1"/>
    <property type="molecule type" value="Genomic_DNA"/>
</dbReference>
<sequence>MNYKTDEYFHNVYQEAEESRETQSVNKAALASMLGDFQEKKSGRPPEMLETKELSAYRRERYVFHYTDDRPGPVYVLTPKNGEERHPAVLALHGHGYGSREIAGLTENGEEDEEGSGIHRQFAALLASRGFKVFAPEIIGFGDRRLDEDKRRDRPKSCYKMAAQLLSVGKTLAGLRVQEARLLLDDMATFPDVNESGPGIMGFSGGGLIAAYTAALDERVQAAVLSGFVNIYKESLWPMEHCLDNYVPGLLSGAELPAYIGLAAPRPLFIESGQRDPIFPLKGAEKAVEMLRDIYQNQQAAGELEWEPFDGAHEVRAVRCVSWLREHLSSH</sequence>
<feature type="domain" description="Dienelactone hydrolase" evidence="1">
    <location>
        <begin position="119"/>
        <end position="225"/>
    </location>
</feature>
<dbReference type="STRING" id="1884432.SAMN05518683_11919"/>
<evidence type="ECO:0000259" key="1">
    <source>
        <dbReference type="Pfam" id="PF01738"/>
    </source>
</evidence>
<keyword evidence="3" id="KW-1185">Reference proteome</keyword>
<dbReference type="PANTHER" id="PTHR47381">
    <property type="entry name" value="ALPHA/BETA-HYDROLASES SUPERFAMILY PROTEIN"/>
    <property type="match status" value="1"/>
</dbReference>
<dbReference type="SUPFAM" id="SSF53474">
    <property type="entry name" value="alpha/beta-Hydrolases"/>
    <property type="match status" value="1"/>
</dbReference>
<dbReference type="InterPro" id="IPR002925">
    <property type="entry name" value="Dienelactn_hydro"/>
</dbReference>
<evidence type="ECO:0000313" key="2">
    <source>
        <dbReference type="EMBL" id="SFQ15504.1"/>
    </source>
</evidence>
<reference evidence="3" key="1">
    <citation type="submission" date="2016-10" db="EMBL/GenBank/DDBJ databases">
        <authorList>
            <person name="Varghese N."/>
            <person name="Submissions S."/>
        </authorList>
    </citation>
    <scope>NUCLEOTIDE SEQUENCE [LARGE SCALE GENOMIC DNA]</scope>
    <source>
        <strain evidence="3">S7</strain>
    </source>
</reference>
<organism evidence="2 3">
    <name type="scientific">Salibacterium halotolerans</name>
    <dbReference type="NCBI Taxonomy" id="1884432"/>
    <lineage>
        <taxon>Bacteria</taxon>
        <taxon>Bacillati</taxon>
        <taxon>Bacillota</taxon>
        <taxon>Bacilli</taxon>
        <taxon>Bacillales</taxon>
        <taxon>Bacillaceae</taxon>
    </lineage>
</organism>
<accession>A0A1I5W6W6</accession>
<dbReference type="Proteomes" id="UP000198892">
    <property type="component" value="Unassembled WGS sequence"/>
</dbReference>
<dbReference type="Pfam" id="PF01738">
    <property type="entry name" value="DLH"/>
    <property type="match status" value="1"/>
</dbReference>
<dbReference type="RefSeq" id="WP_093338555.1">
    <property type="nucleotide sequence ID" value="NZ_FOXD01000019.1"/>
</dbReference>
<evidence type="ECO:0000313" key="3">
    <source>
        <dbReference type="Proteomes" id="UP000198892"/>
    </source>
</evidence>
<protein>
    <submittedName>
        <fullName evidence="2">Abhydrolase family protein</fullName>
    </submittedName>
</protein>
<name>A0A1I5W6W6_9BACI</name>
<dbReference type="InterPro" id="IPR029058">
    <property type="entry name" value="AB_hydrolase_fold"/>
</dbReference>
<dbReference type="OrthoDB" id="8183145at2"/>
<keyword evidence="2" id="KW-0378">Hydrolase</keyword>
<dbReference type="Gene3D" id="3.40.50.1820">
    <property type="entry name" value="alpha/beta hydrolase"/>
    <property type="match status" value="1"/>
</dbReference>
<gene>
    <name evidence="2" type="ORF">SAMN05518683_11919</name>
</gene>
<dbReference type="AlphaFoldDB" id="A0A1I5W6W6"/>